<evidence type="ECO:0000256" key="4">
    <source>
        <dbReference type="HAMAP-Rule" id="MF_01914"/>
    </source>
</evidence>
<dbReference type="GO" id="GO:0030288">
    <property type="term" value="C:outer membrane-bounded periplasmic space"/>
    <property type="evidence" value="ECO:0007669"/>
    <property type="project" value="TreeGrafter"/>
</dbReference>
<comment type="subcellular location">
    <subcellularLocation>
        <location evidence="4">Periplasm</location>
    </subcellularLocation>
</comment>
<comment type="function">
    <text evidence="4">Involved in the assembly of lipopolysaccharide (LPS). Required for the translocation of LPS from the inner membrane to the outer membrane.</text>
</comment>
<evidence type="ECO:0000256" key="5">
    <source>
        <dbReference type="SAM" id="MobiDB-lite"/>
    </source>
</evidence>
<accession>A0A4R6NC14</accession>
<dbReference type="NCBIfam" id="TIGR03002">
    <property type="entry name" value="outer_YhbN_LptA"/>
    <property type="match status" value="1"/>
</dbReference>
<feature type="region of interest" description="Disordered" evidence="5">
    <location>
        <begin position="190"/>
        <end position="219"/>
    </location>
</feature>
<feature type="signal peptide" evidence="4">
    <location>
        <begin position="1"/>
        <end position="39"/>
    </location>
</feature>
<sequence precursor="true">MVCKKHAFMTLSPFSPPLLRRHLLLPALALLLSVGAAMAERADRDKPINIDYDRGGVDLVKQRTEFSGNVVLTKGSMQLRAEHMDVRETADGYKQAYANGATGKPVRFRQARDVPGEFIEGWADQVEYDTRSDTMRFIGNAVLRRLRGSTVADEVAGAIIHYDNRSEVFSIEGGQASPHPAGRGRVVMMPRAASAPGPTASEPALPLQPSLNLRPRQPS</sequence>
<feature type="chain" id="PRO_5021052938" description="Lipopolysaccharide export system protein LptA" evidence="4">
    <location>
        <begin position="40"/>
        <end position="219"/>
    </location>
</feature>
<name>A0A4R6NC14_9BURK</name>
<comment type="caution">
    <text evidence="7">The sequence shown here is derived from an EMBL/GenBank/DDBJ whole genome shotgun (WGS) entry which is preliminary data.</text>
</comment>
<dbReference type="Gene3D" id="2.60.450.10">
    <property type="entry name" value="Lipopolysaccharide (LPS) transport protein A like domain"/>
    <property type="match status" value="1"/>
</dbReference>
<evidence type="ECO:0000313" key="7">
    <source>
        <dbReference type="EMBL" id="TDP13316.1"/>
    </source>
</evidence>
<dbReference type="InterPro" id="IPR014340">
    <property type="entry name" value="LptA"/>
</dbReference>
<comment type="similarity">
    <text evidence="4">Belongs to the LptA family.</text>
</comment>
<evidence type="ECO:0000256" key="1">
    <source>
        <dbReference type="ARBA" id="ARBA00022448"/>
    </source>
</evidence>
<dbReference type="GO" id="GO:0015920">
    <property type="term" value="P:lipopolysaccharide transport"/>
    <property type="evidence" value="ECO:0007669"/>
    <property type="project" value="UniProtKB-UniRule"/>
</dbReference>
<evidence type="ECO:0000313" key="8">
    <source>
        <dbReference type="Proteomes" id="UP000295357"/>
    </source>
</evidence>
<comment type="subunit">
    <text evidence="4">Component of the lipopolysaccharide transport and assembly complex.</text>
</comment>
<evidence type="ECO:0000259" key="6">
    <source>
        <dbReference type="Pfam" id="PF03968"/>
    </source>
</evidence>
<dbReference type="AlphaFoldDB" id="A0A4R6NC14"/>
<keyword evidence="2 4" id="KW-0732">Signal</keyword>
<dbReference type="PANTHER" id="PTHR36504">
    <property type="entry name" value="LIPOPOLYSACCHARIDE EXPORT SYSTEM PROTEIN LPTA"/>
    <property type="match status" value="1"/>
</dbReference>
<gene>
    <name evidence="4" type="primary">lptA</name>
    <name evidence="7" type="ORF">DFR39_101791</name>
</gene>
<evidence type="ECO:0000256" key="3">
    <source>
        <dbReference type="ARBA" id="ARBA00022764"/>
    </source>
</evidence>
<keyword evidence="8" id="KW-1185">Reference proteome</keyword>
<dbReference type="EMBL" id="SNXE01000001">
    <property type="protein sequence ID" value="TDP13316.1"/>
    <property type="molecule type" value="Genomic_DNA"/>
</dbReference>
<dbReference type="Proteomes" id="UP000295357">
    <property type="component" value="Unassembled WGS sequence"/>
</dbReference>
<dbReference type="GO" id="GO:0001530">
    <property type="term" value="F:lipopolysaccharide binding"/>
    <property type="evidence" value="ECO:0007669"/>
    <property type="project" value="InterPro"/>
</dbReference>
<dbReference type="HAMAP" id="MF_01914">
    <property type="entry name" value="LPS_assembly_LptA"/>
    <property type="match status" value="1"/>
</dbReference>
<organism evidence="7 8">
    <name type="scientific">Roseateles asaccharophilus</name>
    <dbReference type="NCBI Taxonomy" id="582607"/>
    <lineage>
        <taxon>Bacteria</taxon>
        <taxon>Pseudomonadati</taxon>
        <taxon>Pseudomonadota</taxon>
        <taxon>Betaproteobacteria</taxon>
        <taxon>Burkholderiales</taxon>
        <taxon>Sphaerotilaceae</taxon>
        <taxon>Roseateles</taxon>
    </lineage>
</organism>
<dbReference type="GO" id="GO:0017089">
    <property type="term" value="F:glycolipid transfer activity"/>
    <property type="evidence" value="ECO:0007669"/>
    <property type="project" value="TreeGrafter"/>
</dbReference>
<dbReference type="GO" id="GO:0009279">
    <property type="term" value="C:cell outer membrane"/>
    <property type="evidence" value="ECO:0007669"/>
    <property type="project" value="TreeGrafter"/>
</dbReference>
<dbReference type="PANTHER" id="PTHR36504:SF1">
    <property type="entry name" value="LIPOPOLYSACCHARIDE EXPORT SYSTEM PROTEIN LPTA"/>
    <property type="match status" value="1"/>
</dbReference>
<protein>
    <recommendedName>
        <fullName evidence="4">Lipopolysaccharide export system protein LptA</fullName>
    </recommendedName>
</protein>
<feature type="domain" description="Organic solvent tolerance-like N-terminal" evidence="6">
    <location>
        <begin position="53"/>
        <end position="167"/>
    </location>
</feature>
<evidence type="ECO:0000256" key="2">
    <source>
        <dbReference type="ARBA" id="ARBA00022729"/>
    </source>
</evidence>
<dbReference type="Pfam" id="PF03968">
    <property type="entry name" value="LptD_N"/>
    <property type="match status" value="1"/>
</dbReference>
<proteinExistence type="inferred from homology"/>
<dbReference type="InterPro" id="IPR052037">
    <property type="entry name" value="LPS_export_LptA"/>
</dbReference>
<keyword evidence="1 4" id="KW-0813">Transport</keyword>
<keyword evidence="3 4" id="KW-0574">Periplasm</keyword>
<reference evidence="7 8" key="1">
    <citation type="submission" date="2019-03" db="EMBL/GenBank/DDBJ databases">
        <title>Genomic Encyclopedia of Type Strains, Phase IV (KMG-IV): sequencing the most valuable type-strain genomes for metagenomic binning, comparative biology and taxonomic classification.</title>
        <authorList>
            <person name="Goeker M."/>
        </authorList>
    </citation>
    <scope>NUCLEOTIDE SEQUENCE [LARGE SCALE GENOMIC DNA]</scope>
    <source>
        <strain evidence="7 8">DSM 25082</strain>
    </source>
</reference>
<dbReference type="OrthoDB" id="5294855at2"/>
<dbReference type="GO" id="GO:0043165">
    <property type="term" value="P:Gram-negative-bacterium-type cell outer membrane assembly"/>
    <property type="evidence" value="ECO:0007669"/>
    <property type="project" value="UniProtKB-UniRule"/>
</dbReference>
<dbReference type="InterPro" id="IPR005653">
    <property type="entry name" value="OstA-like_N"/>
</dbReference>